<sequence length="100" mass="11228">MGGLREASCALGLGLNAIVWLNTVYIDDALHQLRVQGYPVLDDDIARLSPFVRRHINVHGGYSFQRPQLSGGRRALRDPEADDADDEDRRWPGMFPPNMP</sequence>
<reference evidence="4" key="1">
    <citation type="journal article" date="2019" name="Int. J. Syst. Evol. Microbiol.">
        <title>The Global Catalogue of Microorganisms (GCM) 10K type strain sequencing project: providing services to taxonomists for standard genome sequencing and annotation.</title>
        <authorList>
            <consortium name="The Broad Institute Genomics Platform"/>
            <consortium name="The Broad Institute Genome Sequencing Center for Infectious Disease"/>
            <person name="Wu L."/>
            <person name="Ma J."/>
        </authorList>
    </citation>
    <scope>NUCLEOTIDE SEQUENCE [LARGE SCALE GENOMIC DNA]</scope>
    <source>
        <strain evidence="4">JCM 17326</strain>
    </source>
</reference>
<evidence type="ECO:0000313" key="3">
    <source>
        <dbReference type="EMBL" id="GAA3624932.1"/>
    </source>
</evidence>
<dbReference type="InterPro" id="IPR002513">
    <property type="entry name" value="Tn3_Tnp_DDE_dom"/>
</dbReference>
<evidence type="ECO:0000259" key="2">
    <source>
        <dbReference type="Pfam" id="PF01526"/>
    </source>
</evidence>
<feature type="domain" description="Tn3 transposase DDE" evidence="2">
    <location>
        <begin position="8"/>
        <end position="62"/>
    </location>
</feature>
<evidence type="ECO:0000256" key="1">
    <source>
        <dbReference type="SAM" id="MobiDB-lite"/>
    </source>
</evidence>
<protein>
    <recommendedName>
        <fullName evidence="2">Tn3 transposase DDE domain-containing protein</fullName>
    </recommendedName>
</protein>
<proteinExistence type="predicted"/>
<keyword evidence="4" id="KW-1185">Reference proteome</keyword>
<comment type="caution">
    <text evidence="3">The sequence shown here is derived from an EMBL/GenBank/DDBJ whole genome shotgun (WGS) entry which is preliminary data.</text>
</comment>
<evidence type="ECO:0000313" key="4">
    <source>
        <dbReference type="Proteomes" id="UP001500630"/>
    </source>
</evidence>
<dbReference type="RefSeq" id="WP_345580443.1">
    <property type="nucleotide sequence ID" value="NZ_BAABDQ010000076.1"/>
</dbReference>
<gene>
    <name evidence="3" type="ORF">GCM10022419_133130</name>
</gene>
<feature type="region of interest" description="Disordered" evidence="1">
    <location>
        <begin position="67"/>
        <end position="100"/>
    </location>
</feature>
<organism evidence="3 4">
    <name type="scientific">Nonomuraea rosea</name>
    <dbReference type="NCBI Taxonomy" id="638574"/>
    <lineage>
        <taxon>Bacteria</taxon>
        <taxon>Bacillati</taxon>
        <taxon>Actinomycetota</taxon>
        <taxon>Actinomycetes</taxon>
        <taxon>Streptosporangiales</taxon>
        <taxon>Streptosporangiaceae</taxon>
        <taxon>Nonomuraea</taxon>
    </lineage>
</organism>
<accession>A0ABP7A4R9</accession>
<name>A0ABP7A4R9_9ACTN</name>
<dbReference type="Pfam" id="PF01526">
    <property type="entry name" value="DDE_Tnp_Tn3"/>
    <property type="match status" value="1"/>
</dbReference>
<dbReference type="EMBL" id="BAABDQ010000076">
    <property type="protein sequence ID" value="GAA3624932.1"/>
    <property type="molecule type" value="Genomic_DNA"/>
</dbReference>
<dbReference type="Proteomes" id="UP001500630">
    <property type="component" value="Unassembled WGS sequence"/>
</dbReference>